<dbReference type="RefSeq" id="XP_070863197.1">
    <property type="nucleotide sequence ID" value="XM_071006032.1"/>
</dbReference>
<evidence type="ECO:0000313" key="6">
    <source>
        <dbReference type="EMBL" id="KAL2892018.1"/>
    </source>
</evidence>
<feature type="transmembrane region" description="Helical" evidence="5">
    <location>
        <begin position="241"/>
        <end position="261"/>
    </location>
</feature>
<feature type="transmembrane region" description="Helical" evidence="5">
    <location>
        <begin position="42"/>
        <end position="63"/>
    </location>
</feature>
<keyword evidence="4 5" id="KW-0472">Membrane</keyword>
<feature type="transmembrane region" description="Helical" evidence="5">
    <location>
        <begin position="162"/>
        <end position="185"/>
    </location>
</feature>
<dbReference type="PANTHER" id="PTHR31465:SF35">
    <property type="entry name" value="RTA1 DOMAIN PROTEIN-RELATED"/>
    <property type="match status" value="1"/>
</dbReference>
<evidence type="ECO:0000313" key="7">
    <source>
        <dbReference type="Proteomes" id="UP001610728"/>
    </source>
</evidence>
<sequence length="293" mass="32797">MAGGDKNDLYKYDPSLAAAVVFILGFLLSSLVHAFQIVKTKSWFFIPFLMGSIYSSQHLVEIIGYACRGIGAKETPDWSMGPFIIQSLLLLLGPTFYAASIYMILGRLITLLEAQEYSLVRPSWLTKFFLVGDIASILLQGIGGGQLANADTASQRSSGENLIVGGLVVQILFFTLFMVVTCLFHMRIKKKPTSAIKRLDNTWYRLLLVLYAASFLILVRSLFRMIEYIQGSESVLQTEEIFIYVLDATLMLMASVLLNIFHPSKCFSDKNSSGRESATQLKDYNTEYQRVEA</sequence>
<comment type="caution">
    <text evidence="6">The sequence shown here is derived from an EMBL/GenBank/DDBJ whole genome shotgun (WGS) entry which is preliminary data.</text>
</comment>
<feature type="transmembrane region" description="Helical" evidence="5">
    <location>
        <begin position="16"/>
        <end position="35"/>
    </location>
</feature>
<reference evidence="6 7" key="1">
    <citation type="submission" date="2020-05" db="EMBL/GenBank/DDBJ databases">
        <title>Ceratocystis lukuohia genome.</title>
        <authorList>
            <person name="Harrington T.C."/>
            <person name="Kim K."/>
            <person name="Mayers C.G."/>
        </authorList>
    </citation>
    <scope>NUCLEOTIDE SEQUENCE [LARGE SCALE GENOMIC DNA]</scope>
    <source>
        <strain evidence="6 7">C4212</strain>
    </source>
</reference>
<proteinExistence type="predicted"/>
<organism evidence="6 7">
    <name type="scientific">Ceratocystis lukuohia</name>
    <dbReference type="NCBI Taxonomy" id="2019550"/>
    <lineage>
        <taxon>Eukaryota</taxon>
        <taxon>Fungi</taxon>
        <taxon>Dikarya</taxon>
        <taxon>Ascomycota</taxon>
        <taxon>Pezizomycotina</taxon>
        <taxon>Sordariomycetes</taxon>
        <taxon>Hypocreomycetidae</taxon>
        <taxon>Microascales</taxon>
        <taxon>Ceratocystidaceae</taxon>
        <taxon>Ceratocystis</taxon>
    </lineage>
</organism>
<keyword evidence="2 5" id="KW-0812">Transmembrane</keyword>
<evidence type="ECO:0000256" key="4">
    <source>
        <dbReference type="ARBA" id="ARBA00023136"/>
    </source>
</evidence>
<evidence type="ECO:0000256" key="5">
    <source>
        <dbReference type="SAM" id="Phobius"/>
    </source>
</evidence>
<dbReference type="Proteomes" id="UP001610728">
    <property type="component" value="Unassembled WGS sequence"/>
</dbReference>
<feature type="transmembrane region" description="Helical" evidence="5">
    <location>
        <begin position="206"/>
        <end position="226"/>
    </location>
</feature>
<dbReference type="PANTHER" id="PTHR31465">
    <property type="entry name" value="PROTEIN RTA1-RELATED"/>
    <property type="match status" value="1"/>
</dbReference>
<evidence type="ECO:0000256" key="2">
    <source>
        <dbReference type="ARBA" id="ARBA00022692"/>
    </source>
</evidence>
<dbReference type="GeneID" id="98115621"/>
<comment type="subcellular location">
    <subcellularLocation>
        <location evidence="1">Membrane</location>
        <topology evidence="1">Multi-pass membrane protein</topology>
    </subcellularLocation>
</comment>
<feature type="transmembrane region" description="Helical" evidence="5">
    <location>
        <begin position="83"/>
        <end position="104"/>
    </location>
</feature>
<keyword evidence="3 5" id="KW-1133">Transmembrane helix</keyword>
<dbReference type="InterPro" id="IPR007568">
    <property type="entry name" value="RTA1"/>
</dbReference>
<evidence type="ECO:0000256" key="3">
    <source>
        <dbReference type="ARBA" id="ARBA00022989"/>
    </source>
</evidence>
<evidence type="ECO:0000256" key="1">
    <source>
        <dbReference type="ARBA" id="ARBA00004141"/>
    </source>
</evidence>
<name>A0ABR4MUR9_9PEZI</name>
<dbReference type="Pfam" id="PF04479">
    <property type="entry name" value="RTA1"/>
    <property type="match status" value="1"/>
</dbReference>
<protein>
    <submittedName>
        <fullName evidence="6">Protein RTA1</fullName>
    </submittedName>
</protein>
<gene>
    <name evidence="6" type="ORF">HOO65_011376</name>
</gene>
<accession>A0ABR4MUR9</accession>
<feature type="transmembrane region" description="Helical" evidence="5">
    <location>
        <begin position="124"/>
        <end position="142"/>
    </location>
</feature>
<keyword evidence="7" id="KW-1185">Reference proteome</keyword>
<dbReference type="EMBL" id="JABSNW010000001">
    <property type="protein sequence ID" value="KAL2892018.1"/>
    <property type="molecule type" value="Genomic_DNA"/>
</dbReference>